<proteinExistence type="inferred from homology"/>
<dbReference type="Proteomes" id="UP000287908">
    <property type="component" value="Unassembled WGS sequence"/>
</dbReference>
<evidence type="ECO:0000313" key="3">
    <source>
        <dbReference type="EMBL" id="RUO77247.1"/>
    </source>
</evidence>
<comment type="caution">
    <text evidence="3">The sequence shown here is derived from an EMBL/GenBank/DDBJ whole genome shotgun (WGS) entry which is preliminary data.</text>
</comment>
<sequence>MLRSVSNHYYSVKFKVTMQYSFLQQCEEELVPTVEILWEISRRLNLAEGESLADFRQQVEQFGGFSENLELPQKVAQISQFFYRQLGYSDAPESWIKAQRIAIDQVAAYRTGVPLVMAVLLQECAQHHNLDLQVVDFPGYPLLKLVDEQKTYFVDPQSGEFVRYQEVMERFEDVMEGDAEFCWDWAEPTPQKNLVEAYLTELKHCLMAEARYEKALQCVQMLLTLQPDDPYEIRDRGYLFEELDCQHVAVDDYQYFVDQCPDDPSAELLKLQLESYAGPQHLFH</sequence>
<dbReference type="Pfam" id="PF13369">
    <property type="entry name" value="Transglut_core2"/>
    <property type="match status" value="1"/>
</dbReference>
<organism evidence="3 4">
    <name type="scientific">Idiomarina seosinensis</name>
    <dbReference type="NCBI Taxonomy" id="281739"/>
    <lineage>
        <taxon>Bacteria</taxon>
        <taxon>Pseudomonadati</taxon>
        <taxon>Pseudomonadota</taxon>
        <taxon>Gammaproteobacteria</taxon>
        <taxon>Alteromonadales</taxon>
        <taxon>Idiomarinaceae</taxon>
        <taxon>Idiomarina</taxon>
    </lineage>
</organism>
<protein>
    <recommendedName>
        <fullName evidence="2">Protein SirB1 N-terminal domain-containing protein</fullName>
    </recommendedName>
</protein>
<comment type="similarity">
    <text evidence="1">Belongs to the UPF0162 family.</text>
</comment>
<evidence type="ECO:0000259" key="2">
    <source>
        <dbReference type="Pfam" id="PF13369"/>
    </source>
</evidence>
<keyword evidence="4" id="KW-1185">Reference proteome</keyword>
<dbReference type="AlphaFoldDB" id="A0A432ZGV9"/>
<gene>
    <name evidence="3" type="ORF">CWI81_01815</name>
</gene>
<dbReference type="SUPFAM" id="SSF48452">
    <property type="entry name" value="TPR-like"/>
    <property type="match status" value="1"/>
</dbReference>
<dbReference type="OrthoDB" id="232498at2"/>
<dbReference type="EMBL" id="PIQF01000001">
    <property type="protein sequence ID" value="RUO77247.1"/>
    <property type="molecule type" value="Genomic_DNA"/>
</dbReference>
<dbReference type="InterPro" id="IPR011990">
    <property type="entry name" value="TPR-like_helical_dom_sf"/>
</dbReference>
<name>A0A432ZGV9_9GAMM</name>
<dbReference type="Pfam" id="PF13371">
    <property type="entry name" value="TPR_9"/>
    <property type="match status" value="1"/>
</dbReference>
<reference evidence="3 4" key="1">
    <citation type="journal article" date="2011" name="Front. Microbiol.">
        <title>Genomic signatures of strain selection and enhancement in Bacillus atrophaeus var. globigii, a historical biowarfare simulant.</title>
        <authorList>
            <person name="Gibbons H.S."/>
            <person name="Broomall S.M."/>
            <person name="McNew L.A."/>
            <person name="Daligault H."/>
            <person name="Chapman C."/>
            <person name="Bruce D."/>
            <person name="Karavis M."/>
            <person name="Krepps M."/>
            <person name="McGregor P.A."/>
            <person name="Hong C."/>
            <person name="Park K.H."/>
            <person name="Akmal A."/>
            <person name="Feldman A."/>
            <person name="Lin J.S."/>
            <person name="Chang W.E."/>
            <person name="Higgs B.W."/>
            <person name="Demirev P."/>
            <person name="Lindquist J."/>
            <person name="Liem A."/>
            <person name="Fochler E."/>
            <person name="Read T.D."/>
            <person name="Tapia R."/>
            <person name="Johnson S."/>
            <person name="Bishop-Lilly K.A."/>
            <person name="Detter C."/>
            <person name="Han C."/>
            <person name="Sozhamannan S."/>
            <person name="Rosenzweig C.N."/>
            <person name="Skowronski E.W."/>
        </authorList>
    </citation>
    <scope>NUCLEOTIDE SEQUENCE [LARGE SCALE GENOMIC DNA]</scope>
    <source>
        <strain evidence="3 4">CL-SP19</strain>
    </source>
</reference>
<evidence type="ECO:0000313" key="4">
    <source>
        <dbReference type="Proteomes" id="UP000287908"/>
    </source>
</evidence>
<accession>A0A432ZGV9</accession>
<dbReference type="InterPro" id="IPR032698">
    <property type="entry name" value="SirB1_N"/>
</dbReference>
<evidence type="ECO:0000256" key="1">
    <source>
        <dbReference type="ARBA" id="ARBA00007100"/>
    </source>
</evidence>
<feature type="domain" description="Protein SirB1 N-terminal" evidence="2">
    <location>
        <begin position="65"/>
        <end position="193"/>
    </location>
</feature>
<dbReference type="Gene3D" id="1.25.40.10">
    <property type="entry name" value="Tetratricopeptide repeat domain"/>
    <property type="match status" value="1"/>
</dbReference>